<evidence type="ECO:0000256" key="3">
    <source>
        <dbReference type="ARBA" id="ARBA00022729"/>
    </source>
</evidence>
<feature type="compositionally biased region" description="Low complexity" evidence="7">
    <location>
        <begin position="417"/>
        <end position="429"/>
    </location>
</feature>
<dbReference type="InterPro" id="IPR051836">
    <property type="entry name" value="Kremen_rcpt"/>
</dbReference>
<keyword evidence="11" id="KW-1185">Reference proteome</keyword>
<dbReference type="EMBL" id="PPTA01000001">
    <property type="protein sequence ID" value="TFB07719.1"/>
    <property type="molecule type" value="Genomic_DNA"/>
</dbReference>
<dbReference type="InterPro" id="IPR002889">
    <property type="entry name" value="WSC_carb-bd"/>
</dbReference>
<keyword evidence="2 8" id="KW-0812">Transmembrane</keyword>
<organism evidence="10 11">
    <name type="scientific">Trichoderma ghanense</name>
    <dbReference type="NCBI Taxonomy" id="65468"/>
    <lineage>
        <taxon>Eukaryota</taxon>
        <taxon>Fungi</taxon>
        <taxon>Dikarya</taxon>
        <taxon>Ascomycota</taxon>
        <taxon>Pezizomycotina</taxon>
        <taxon>Sordariomycetes</taxon>
        <taxon>Hypocreomycetidae</taxon>
        <taxon>Hypocreales</taxon>
        <taxon>Hypocreaceae</taxon>
        <taxon>Trichoderma</taxon>
    </lineage>
</organism>
<feature type="compositionally biased region" description="Polar residues" evidence="7">
    <location>
        <begin position="172"/>
        <end position="189"/>
    </location>
</feature>
<evidence type="ECO:0000259" key="9">
    <source>
        <dbReference type="PROSITE" id="PS51212"/>
    </source>
</evidence>
<comment type="caution">
    <text evidence="10">The sequence shown here is derived from an EMBL/GenBank/DDBJ whole genome shotgun (WGS) entry which is preliminary data.</text>
</comment>
<feature type="region of interest" description="Disordered" evidence="7">
    <location>
        <begin position="172"/>
        <end position="203"/>
    </location>
</feature>
<keyword evidence="6" id="KW-0325">Glycoprotein</keyword>
<evidence type="ECO:0000256" key="1">
    <source>
        <dbReference type="ARBA" id="ARBA00004167"/>
    </source>
</evidence>
<feature type="compositionally biased region" description="Polar residues" evidence="7">
    <location>
        <begin position="119"/>
        <end position="135"/>
    </location>
</feature>
<evidence type="ECO:0000256" key="2">
    <source>
        <dbReference type="ARBA" id="ARBA00022692"/>
    </source>
</evidence>
<evidence type="ECO:0000313" key="10">
    <source>
        <dbReference type="EMBL" id="TFB07719.1"/>
    </source>
</evidence>
<dbReference type="Proteomes" id="UP001642720">
    <property type="component" value="Unassembled WGS sequence"/>
</dbReference>
<accession>A0ABY2HH06</accession>
<name>A0ABY2HH06_9HYPO</name>
<feature type="region of interest" description="Disordered" evidence="7">
    <location>
        <begin position="417"/>
        <end position="489"/>
    </location>
</feature>
<reference evidence="10 11" key="1">
    <citation type="submission" date="2018-01" db="EMBL/GenBank/DDBJ databases">
        <title>Genome characterization of the sugarcane-associated fungus Trichoderma ghanense CCMA-1212 and their application in lignocelulose bioconversion.</title>
        <authorList>
            <person name="Steindorff A.S."/>
            <person name="Mendes T.D."/>
            <person name="Vilela E.S.D."/>
            <person name="Rodrigues D.S."/>
            <person name="Formighieri E.F."/>
            <person name="Melo I.S."/>
            <person name="Favaro L.C.L."/>
        </authorList>
    </citation>
    <scope>NUCLEOTIDE SEQUENCE [LARGE SCALE GENOMIC DNA]</scope>
    <source>
        <strain evidence="10 11">CCMA-1212</strain>
    </source>
</reference>
<dbReference type="PROSITE" id="PS51212">
    <property type="entry name" value="WSC"/>
    <property type="match status" value="1"/>
</dbReference>
<feature type="transmembrane region" description="Helical" evidence="8">
    <location>
        <begin position="25"/>
        <end position="46"/>
    </location>
</feature>
<keyword evidence="5 8" id="KW-0472">Membrane</keyword>
<gene>
    <name evidence="10" type="ORF">CCMA1212_000868</name>
</gene>
<comment type="subcellular location">
    <subcellularLocation>
        <location evidence="1">Membrane</location>
        <topology evidence="1">Single-pass membrane protein</topology>
    </subcellularLocation>
</comment>
<feature type="compositionally biased region" description="Polar residues" evidence="7">
    <location>
        <begin position="459"/>
        <end position="476"/>
    </location>
</feature>
<sequence>MTHQPPESIGPNWPPHRLSAVRRRALFLIGLFVLSLSATLFVRLVAIEVATPEQTLVKRQFQLGGFLGSVFREVVGTRPVETPTVAQPAKQDATASSWTSGIIVEASAAANGLPERPKPNTQDMPKSNQPGSSSDNLLQTLAAAVKEAIMKSTQLPSNMPIHRQKNALSDMIVSQSKSEPASPDSSLASPQAPHPSSKENFPPGGILGGFSGDGLLLRIHNARAIGNEPSSKSSAGGPSFLSDVSKIVAEISDIDPIAAAKLTDTVLDALHVDSSAVASTIPKVATQASVSAADLLPLVIPAVAQAMDQPLPQVPSVSSLDMAETLDKVLQQGTTVINDLSRGMEDITDPSLLGVLNELAMIVGAVSNYLEKPLCAVDRVVDKTSFEAVIPCDSAEAQSLNSTGQLTTLAAPLLAEPTHHTSSSGTITTMAPPSPYSLGDQAPPPNPASPSQPAAEGPSKTSSPSPANRENGNGPVSNGGAPAETPSPPSACPPCPSCEQCTSKICSVKGPDGTSDRQPPDASTGPCPGRGYKCDECLDGWFCPPQETPAQVVPCGLGWPCFHCSEGWFCTPDATPGPTSPPSATAQPSSKDTGKPGTTSAIAPTALPSAGDLPAGWDHLGCYQDEISRVLLNIRHISYVQGDMSSKVCVDRCQSDGYEFAGTENGNECWCGTSLRDDAVRLPDSQCDKPCGGQPTELCGGSWTMDVFSCSDEAGSQVPDKPTGGFMYQLLSTFRGNSRGTVHHST</sequence>
<evidence type="ECO:0000256" key="6">
    <source>
        <dbReference type="ARBA" id="ARBA00023180"/>
    </source>
</evidence>
<feature type="region of interest" description="Disordered" evidence="7">
    <location>
        <begin position="575"/>
        <end position="601"/>
    </location>
</feature>
<dbReference type="PANTHER" id="PTHR24269">
    <property type="entry name" value="KREMEN PROTEIN"/>
    <property type="match status" value="1"/>
</dbReference>
<evidence type="ECO:0000256" key="7">
    <source>
        <dbReference type="SAM" id="MobiDB-lite"/>
    </source>
</evidence>
<protein>
    <submittedName>
        <fullName evidence="10">Xylosyltransferase oxt</fullName>
    </submittedName>
</protein>
<dbReference type="RefSeq" id="XP_073563920.1">
    <property type="nucleotide sequence ID" value="XM_073698319.1"/>
</dbReference>
<evidence type="ECO:0000256" key="4">
    <source>
        <dbReference type="ARBA" id="ARBA00022989"/>
    </source>
</evidence>
<feature type="domain" description="WSC" evidence="9">
    <location>
        <begin position="616"/>
        <end position="711"/>
    </location>
</feature>
<evidence type="ECO:0000256" key="5">
    <source>
        <dbReference type="ARBA" id="ARBA00023136"/>
    </source>
</evidence>
<dbReference type="Pfam" id="PF01822">
    <property type="entry name" value="WSC"/>
    <property type="match status" value="1"/>
</dbReference>
<evidence type="ECO:0000256" key="8">
    <source>
        <dbReference type="SAM" id="Phobius"/>
    </source>
</evidence>
<keyword evidence="3" id="KW-0732">Signal</keyword>
<dbReference type="GeneID" id="300572769"/>
<dbReference type="PANTHER" id="PTHR24269:SF16">
    <property type="entry name" value="PROTEIN SLG1"/>
    <property type="match status" value="1"/>
</dbReference>
<dbReference type="SMART" id="SM00321">
    <property type="entry name" value="WSC"/>
    <property type="match status" value="1"/>
</dbReference>
<proteinExistence type="predicted"/>
<feature type="region of interest" description="Disordered" evidence="7">
    <location>
        <begin position="108"/>
        <end position="135"/>
    </location>
</feature>
<keyword evidence="4 8" id="KW-1133">Transmembrane helix</keyword>
<evidence type="ECO:0000313" key="11">
    <source>
        <dbReference type="Proteomes" id="UP001642720"/>
    </source>
</evidence>
<feature type="compositionally biased region" description="Low complexity" evidence="7">
    <location>
        <begin position="575"/>
        <end position="590"/>
    </location>
</feature>